<accession>A0A423IA40</accession>
<reference evidence="2 3" key="1">
    <citation type="submission" date="2016-10" db="EMBL/GenBank/DDBJ databases">
        <title>Comparative genome analysis of multiple Pseudomonas spp. focuses on biocontrol and plant growth promoting traits.</title>
        <authorList>
            <person name="Tao X.-Y."/>
            <person name="Taylor C.G."/>
        </authorList>
    </citation>
    <scope>NUCLEOTIDE SEQUENCE [LARGE SCALE GENOMIC DNA]</scope>
    <source>
        <strain evidence="2 3">48C10</strain>
    </source>
</reference>
<dbReference type="EMBL" id="MOBN01000041">
    <property type="protein sequence ID" value="RON22249.1"/>
    <property type="molecule type" value="Genomic_DNA"/>
</dbReference>
<organism evidence="2 3">
    <name type="scientific">Pseudomonas lini</name>
    <dbReference type="NCBI Taxonomy" id="163011"/>
    <lineage>
        <taxon>Bacteria</taxon>
        <taxon>Pseudomonadati</taxon>
        <taxon>Pseudomonadota</taxon>
        <taxon>Gammaproteobacteria</taxon>
        <taxon>Pseudomonadales</taxon>
        <taxon>Pseudomonadaceae</taxon>
        <taxon>Pseudomonas</taxon>
    </lineage>
</organism>
<evidence type="ECO:0000259" key="1">
    <source>
        <dbReference type="Pfam" id="PF07045"/>
    </source>
</evidence>
<dbReference type="Pfam" id="PF07045">
    <property type="entry name" value="DUF1330"/>
    <property type="match status" value="1"/>
</dbReference>
<dbReference type="InterPro" id="IPR010753">
    <property type="entry name" value="DUF1330"/>
</dbReference>
<evidence type="ECO:0000313" key="3">
    <source>
        <dbReference type="Proteomes" id="UP000284168"/>
    </source>
</evidence>
<protein>
    <recommendedName>
        <fullName evidence="1">DUF1330 domain-containing protein</fullName>
    </recommendedName>
</protein>
<comment type="caution">
    <text evidence="2">The sequence shown here is derived from an EMBL/GenBank/DDBJ whole genome shotgun (WGS) entry which is preliminary data.</text>
</comment>
<dbReference type="AlphaFoldDB" id="A0A423IA40"/>
<proteinExistence type="predicted"/>
<sequence length="104" mass="11239">MVELESQAKARACYDDPAYVEAMKFAHQASPPELIIIEGNLGTAQGGASSKPLVVDQQHCSVTLGSIDASAVPQSPCLLRRQSCEHTFEIGKRVVPFMRPPESN</sequence>
<dbReference type="Proteomes" id="UP000284168">
    <property type="component" value="Unassembled WGS sequence"/>
</dbReference>
<feature type="domain" description="DUF1330" evidence="1">
    <location>
        <begin position="1"/>
        <end position="39"/>
    </location>
</feature>
<name>A0A423IA40_9PSED</name>
<gene>
    <name evidence="2" type="ORF">BK663_24445</name>
</gene>
<evidence type="ECO:0000313" key="2">
    <source>
        <dbReference type="EMBL" id="RON22249.1"/>
    </source>
</evidence>